<keyword evidence="7" id="KW-0694">RNA-binding</keyword>
<evidence type="ECO:0000256" key="2">
    <source>
        <dbReference type="ARBA" id="ARBA00004496"/>
    </source>
</evidence>
<dbReference type="OrthoDB" id="20573at2759"/>
<feature type="domain" description="Phosphorylated adapter RNA export protein RNA-binding" evidence="13">
    <location>
        <begin position="301"/>
        <end position="338"/>
    </location>
</feature>
<evidence type="ECO:0000256" key="10">
    <source>
        <dbReference type="ARBA" id="ARBA00030834"/>
    </source>
</evidence>
<keyword evidence="9" id="KW-0539">Nucleus</keyword>
<sequence>AKAAEQRPLCSDEVKAGLRPASRKCRSLFPGSGSAPAMAAPLEDGEVLDSESDSEMTTGAEPQNQQAAIPNFSTTPFNAQNDTQAHPPAFDLSSRYRTTASDNSSEDSDHDSDEEERLLWRRKRQKCSHSENNLPSKSPVIPFGPVGDGFMGTGNSIKAGGRKVNNIWGTVLQEQNQDAVATELGILGMEGDISMNSRQSETYNYVMAKKMMEKQREEEEEEKMNKLEAELDEHVQDGKKIKIQGECNQSNLKRKRPVKERLGERLEMNYEGKNDIKEDDSPNKISDEIAYRCVLQYLSSTQDGSRRRTPGGVYLQLLKNTPSITQDQLKEIFYDENQREYNCKKAAKKRRRHIIGKKMKQAIKELNLQVDDDASRETFASDTNDALASVEDTEEVHMEKPALDPEDAIELDNSNDLETF</sequence>
<evidence type="ECO:0000256" key="12">
    <source>
        <dbReference type="SAM" id="MobiDB-lite"/>
    </source>
</evidence>
<evidence type="ECO:0000256" key="11">
    <source>
        <dbReference type="SAM" id="Coils"/>
    </source>
</evidence>
<feature type="coiled-coil region" evidence="11">
    <location>
        <begin position="209"/>
        <end position="244"/>
    </location>
</feature>
<evidence type="ECO:0000256" key="6">
    <source>
        <dbReference type="ARBA" id="ARBA00022490"/>
    </source>
</evidence>
<evidence type="ECO:0000256" key="7">
    <source>
        <dbReference type="ARBA" id="ARBA00022884"/>
    </source>
</evidence>
<gene>
    <name evidence="14" type="ORF">scyTo_0017174</name>
</gene>
<dbReference type="GO" id="GO:0003723">
    <property type="term" value="F:RNA binding"/>
    <property type="evidence" value="ECO:0007669"/>
    <property type="project" value="UniProtKB-KW"/>
</dbReference>
<keyword evidence="15" id="KW-1185">Reference proteome</keyword>
<dbReference type="OMA" id="ADEISFX"/>
<dbReference type="GO" id="GO:0006408">
    <property type="term" value="P:snRNA export from nucleus"/>
    <property type="evidence" value="ECO:0007669"/>
    <property type="project" value="InterPro"/>
</dbReference>
<feature type="compositionally biased region" description="Acidic residues" evidence="12">
    <location>
        <begin position="404"/>
        <end position="420"/>
    </location>
</feature>
<dbReference type="PANTHER" id="PTHR13135:SF0">
    <property type="entry name" value="PHOSPHORYLATED ADAPTER RNA EXPORT PROTEIN"/>
    <property type="match status" value="1"/>
</dbReference>
<accession>A0A401Q4Z3</accession>
<evidence type="ECO:0000259" key="13">
    <source>
        <dbReference type="Pfam" id="PF10258"/>
    </source>
</evidence>
<dbReference type="PANTHER" id="PTHR13135">
    <property type="entry name" value="CYTOSOLIC RESINIFERATOXIN BINDING PROTEIN RBP-26"/>
    <property type="match status" value="1"/>
</dbReference>
<dbReference type="GO" id="GO:0005634">
    <property type="term" value="C:nucleus"/>
    <property type="evidence" value="ECO:0007669"/>
    <property type="project" value="UniProtKB-SubCell"/>
</dbReference>
<feature type="compositionally biased region" description="Low complexity" evidence="12">
    <location>
        <begin position="30"/>
        <end position="41"/>
    </location>
</feature>
<evidence type="ECO:0000256" key="5">
    <source>
        <dbReference type="ARBA" id="ARBA00022448"/>
    </source>
</evidence>
<evidence type="ECO:0000256" key="3">
    <source>
        <dbReference type="ARBA" id="ARBA00006094"/>
    </source>
</evidence>
<dbReference type="EMBL" id="BFAA01010950">
    <property type="protein sequence ID" value="GCB80431.1"/>
    <property type="molecule type" value="Genomic_DNA"/>
</dbReference>
<name>A0A401Q4Z3_SCYTO</name>
<reference evidence="14 15" key="1">
    <citation type="journal article" date="2018" name="Nat. Ecol. Evol.">
        <title>Shark genomes provide insights into elasmobranch evolution and the origin of vertebrates.</title>
        <authorList>
            <person name="Hara Y"/>
            <person name="Yamaguchi K"/>
            <person name="Onimaru K"/>
            <person name="Kadota M"/>
            <person name="Koyanagi M"/>
            <person name="Keeley SD"/>
            <person name="Tatsumi K"/>
            <person name="Tanaka K"/>
            <person name="Motone F"/>
            <person name="Kageyama Y"/>
            <person name="Nozu R"/>
            <person name="Adachi N"/>
            <person name="Nishimura O"/>
            <person name="Nakagawa R"/>
            <person name="Tanegashima C"/>
            <person name="Kiyatake I"/>
            <person name="Matsumoto R"/>
            <person name="Murakumo K"/>
            <person name="Nishida K"/>
            <person name="Terakita A"/>
            <person name="Kuratani S"/>
            <person name="Sato K"/>
            <person name="Hyodo S Kuraku.S."/>
        </authorList>
    </citation>
    <scope>NUCLEOTIDE SEQUENCE [LARGE SCALE GENOMIC DNA]</scope>
</reference>
<organism evidence="14 15">
    <name type="scientific">Scyliorhinus torazame</name>
    <name type="common">Cloudy catshark</name>
    <name type="synonym">Catulus torazame</name>
    <dbReference type="NCBI Taxonomy" id="75743"/>
    <lineage>
        <taxon>Eukaryota</taxon>
        <taxon>Metazoa</taxon>
        <taxon>Chordata</taxon>
        <taxon>Craniata</taxon>
        <taxon>Vertebrata</taxon>
        <taxon>Chondrichthyes</taxon>
        <taxon>Elasmobranchii</taxon>
        <taxon>Galeomorphii</taxon>
        <taxon>Galeoidea</taxon>
        <taxon>Carcharhiniformes</taxon>
        <taxon>Scyliorhinidae</taxon>
        <taxon>Scyliorhinus</taxon>
    </lineage>
</organism>
<proteinExistence type="inferred from homology"/>
<evidence type="ECO:0000256" key="1">
    <source>
        <dbReference type="ARBA" id="ARBA00004123"/>
    </source>
</evidence>
<feature type="compositionally biased region" description="Acidic residues" evidence="12">
    <location>
        <begin position="43"/>
        <end position="54"/>
    </location>
</feature>
<protein>
    <recommendedName>
        <fullName evidence="4">Phosphorylated adapter RNA export protein</fullName>
    </recommendedName>
    <alternativeName>
        <fullName evidence="10">RNA U small nuclear RNA export adapter protein</fullName>
    </alternativeName>
</protein>
<evidence type="ECO:0000256" key="9">
    <source>
        <dbReference type="ARBA" id="ARBA00023242"/>
    </source>
</evidence>
<dbReference type="InterPro" id="IPR019385">
    <property type="entry name" value="PHAX_RNA-binding_domain"/>
</dbReference>
<dbReference type="InterPro" id="IPR038092">
    <property type="entry name" value="PHAX_RNA-binding_sf"/>
</dbReference>
<feature type="compositionally biased region" description="Polar residues" evidence="12">
    <location>
        <begin position="55"/>
        <end position="84"/>
    </location>
</feature>
<dbReference type="STRING" id="75743.A0A401Q4Z3"/>
<feature type="region of interest" description="Disordered" evidence="12">
    <location>
        <begin position="388"/>
        <end position="420"/>
    </location>
</feature>
<comment type="similarity">
    <text evidence="3">Belongs to the PHAX family.</text>
</comment>
<feature type="region of interest" description="Disordered" evidence="12">
    <location>
        <begin position="20"/>
        <end position="117"/>
    </location>
</feature>
<evidence type="ECO:0000256" key="4">
    <source>
        <dbReference type="ARBA" id="ARBA00016856"/>
    </source>
</evidence>
<dbReference type="Proteomes" id="UP000288216">
    <property type="component" value="Unassembled WGS sequence"/>
</dbReference>
<keyword evidence="8" id="KW-0653">Protein transport</keyword>
<evidence type="ECO:0000313" key="14">
    <source>
        <dbReference type="EMBL" id="GCB80431.1"/>
    </source>
</evidence>
<evidence type="ECO:0000313" key="15">
    <source>
        <dbReference type="Proteomes" id="UP000288216"/>
    </source>
</evidence>
<dbReference type="Pfam" id="PF10258">
    <property type="entry name" value="PHAX_RNA-bd"/>
    <property type="match status" value="1"/>
</dbReference>
<dbReference type="Gene3D" id="1.10.10.1440">
    <property type="entry name" value="PHAX RNA-binding domain"/>
    <property type="match status" value="1"/>
</dbReference>
<dbReference type="GO" id="GO:0015031">
    <property type="term" value="P:protein transport"/>
    <property type="evidence" value="ECO:0007669"/>
    <property type="project" value="UniProtKB-KW"/>
</dbReference>
<dbReference type="InterPro" id="IPR039047">
    <property type="entry name" value="PHAX"/>
</dbReference>
<comment type="subcellular location">
    <subcellularLocation>
        <location evidence="2">Cytoplasm</location>
    </subcellularLocation>
    <subcellularLocation>
        <location evidence="1">Nucleus</location>
    </subcellularLocation>
</comment>
<evidence type="ECO:0000256" key="8">
    <source>
        <dbReference type="ARBA" id="ARBA00022927"/>
    </source>
</evidence>
<keyword evidence="5" id="KW-0813">Transport</keyword>
<feature type="compositionally biased region" description="Acidic residues" evidence="12">
    <location>
        <begin position="104"/>
        <end position="116"/>
    </location>
</feature>
<feature type="non-terminal residue" evidence="14">
    <location>
        <position position="1"/>
    </location>
</feature>
<comment type="caution">
    <text evidence="14">The sequence shown here is derived from an EMBL/GenBank/DDBJ whole genome shotgun (WGS) entry which is preliminary data.</text>
</comment>
<dbReference type="GO" id="GO:0005737">
    <property type="term" value="C:cytoplasm"/>
    <property type="evidence" value="ECO:0007669"/>
    <property type="project" value="UniProtKB-SubCell"/>
</dbReference>
<keyword evidence="6" id="KW-0963">Cytoplasm</keyword>
<dbReference type="AlphaFoldDB" id="A0A401Q4Z3"/>
<keyword evidence="11" id="KW-0175">Coiled coil</keyword>